<name>A0A4U2YJ30_9ACTN</name>
<sequence length="101" mass="11037">MATLGRLRTTTAYVVWWSCALLALFLAGACLLVALKADPASPWGWWLQAADEVTFGWFARPDAGVVGEPDVRDTLLRWGSAAAALLLLGWVLQALLSPRRR</sequence>
<dbReference type="EMBL" id="SZPY01000004">
    <property type="protein sequence ID" value="TKI60684.1"/>
    <property type="molecule type" value="Genomic_DNA"/>
</dbReference>
<dbReference type="RefSeq" id="WP_137066991.1">
    <property type="nucleotide sequence ID" value="NZ_CP040748.1"/>
</dbReference>
<keyword evidence="1" id="KW-0472">Membrane</keyword>
<evidence type="ECO:0008006" key="4">
    <source>
        <dbReference type="Google" id="ProtNLM"/>
    </source>
</evidence>
<feature type="transmembrane region" description="Helical" evidence="1">
    <location>
        <begin position="75"/>
        <end position="96"/>
    </location>
</feature>
<dbReference type="PROSITE" id="PS51257">
    <property type="entry name" value="PROKAR_LIPOPROTEIN"/>
    <property type="match status" value="1"/>
</dbReference>
<accession>A0A4U2YJ30</accession>
<keyword evidence="1" id="KW-1133">Transmembrane helix</keyword>
<evidence type="ECO:0000313" key="3">
    <source>
        <dbReference type="Proteomes" id="UP000307808"/>
    </source>
</evidence>
<evidence type="ECO:0000256" key="1">
    <source>
        <dbReference type="SAM" id="Phobius"/>
    </source>
</evidence>
<comment type="caution">
    <text evidence="2">The sequence shown here is derived from an EMBL/GenBank/DDBJ whole genome shotgun (WGS) entry which is preliminary data.</text>
</comment>
<protein>
    <recommendedName>
        <fullName evidence="4">Transmembrane protein</fullName>
    </recommendedName>
</protein>
<proteinExistence type="predicted"/>
<organism evidence="2 3">
    <name type="scientific">Nocardioides jishulii</name>
    <dbReference type="NCBI Taxonomy" id="2575440"/>
    <lineage>
        <taxon>Bacteria</taxon>
        <taxon>Bacillati</taxon>
        <taxon>Actinomycetota</taxon>
        <taxon>Actinomycetes</taxon>
        <taxon>Propionibacteriales</taxon>
        <taxon>Nocardioidaceae</taxon>
        <taxon>Nocardioides</taxon>
    </lineage>
</organism>
<dbReference type="Proteomes" id="UP000307808">
    <property type="component" value="Unassembled WGS sequence"/>
</dbReference>
<keyword evidence="3" id="KW-1185">Reference proteome</keyword>
<feature type="transmembrane region" description="Helical" evidence="1">
    <location>
        <begin position="12"/>
        <end position="35"/>
    </location>
</feature>
<evidence type="ECO:0000313" key="2">
    <source>
        <dbReference type="EMBL" id="TKI60684.1"/>
    </source>
</evidence>
<dbReference type="OrthoDB" id="3790965at2"/>
<dbReference type="AlphaFoldDB" id="A0A4U2YJ30"/>
<reference evidence="2 3" key="1">
    <citation type="submission" date="2019-04" db="EMBL/GenBank/DDBJ databases">
        <authorList>
            <person name="Dong K."/>
        </authorList>
    </citation>
    <scope>NUCLEOTIDE SEQUENCE [LARGE SCALE GENOMIC DNA]</scope>
    <source>
        <strain evidence="3">dk3543</strain>
    </source>
</reference>
<keyword evidence="1" id="KW-0812">Transmembrane</keyword>
<gene>
    <name evidence="2" type="ORF">FC770_14280</name>
</gene>